<evidence type="ECO:0000313" key="2">
    <source>
        <dbReference type="EMBL" id="PUE64941.1"/>
    </source>
</evidence>
<dbReference type="OrthoDB" id="5372311at2"/>
<feature type="transmembrane region" description="Helical" evidence="1">
    <location>
        <begin position="252"/>
        <end position="270"/>
    </location>
</feature>
<keyword evidence="1" id="KW-1133">Transmembrane helix</keyword>
<keyword evidence="3" id="KW-1185">Reference proteome</keyword>
<evidence type="ECO:0000256" key="1">
    <source>
        <dbReference type="SAM" id="Phobius"/>
    </source>
</evidence>
<keyword evidence="1" id="KW-0472">Membrane</keyword>
<dbReference type="AlphaFoldDB" id="A0A363D0W6"/>
<comment type="caution">
    <text evidence="2">The sequence shown here is derived from an EMBL/GenBank/DDBJ whole genome shotgun (WGS) entry which is preliminary data.</text>
</comment>
<keyword evidence="1" id="KW-0812">Transmembrane</keyword>
<evidence type="ECO:0008006" key="4">
    <source>
        <dbReference type="Google" id="ProtNLM"/>
    </source>
</evidence>
<proteinExistence type="predicted"/>
<gene>
    <name evidence="2" type="ORF">B0174_05375</name>
</gene>
<protein>
    <recommendedName>
        <fullName evidence="4">Periplasmic protein</fullName>
    </recommendedName>
</protein>
<dbReference type="RefSeq" id="WP_108558639.1">
    <property type="nucleotide sequence ID" value="NZ_MUXE01000006.1"/>
</dbReference>
<evidence type="ECO:0000313" key="3">
    <source>
        <dbReference type="Proteomes" id="UP000251135"/>
    </source>
</evidence>
<name>A0A363D0W6_9BACT</name>
<organism evidence="2 3">
    <name type="scientific">Arcobacter caeni</name>
    <dbReference type="NCBI Taxonomy" id="1912877"/>
    <lineage>
        <taxon>Bacteria</taxon>
        <taxon>Pseudomonadati</taxon>
        <taxon>Campylobacterota</taxon>
        <taxon>Epsilonproteobacteria</taxon>
        <taxon>Campylobacterales</taxon>
        <taxon>Arcobacteraceae</taxon>
        <taxon>Arcobacter</taxon>
    </lineage>
</organism>
<feature type="transmembrane region" description="Helical" evidence="1">
    <location>
        <begin position="275"/>
        <end position="293"/>
    </location>
</feature>
<dbReference type="EMBL" id="MUXE01000006">
    <property type="protein sequence ID" value="PUE64941.1"/>
    <property type="molecule type" value="Genomic_DNA"/>
</dbReference>
<accession>A0A363D0W6</accession>
<dbReference type="Proteomes" id="UP000251135">
    <property type="component" value="Unassembled WGS sequence"/>
</dbReference>
<sequence length="356" mass="41100">MLKILKLLILLNIFLCVNLFASKSLYLSYNKIPTNIYKNQKFEVVVKALITTNDFDSLSTTFSNSSNITILNPKNPWKKVTNDTYENSYYFKVKQGNFKFPEISIVLMNGSAMIDSSELSPPSIRYSDIGKGDERYSGVIADDIFLKAYKTKQYNNKEALTIIDIDAINSNLEDFKLKDVEEQGVSAIKENNENQNLVYYFVTPIYKKKMVITYYNTKTKSLKDFTIPLLLQNELVSTQTDLNPNDSSFEKYKKIASTTFFILFLILFILKRKKIFLYISLILLIISIIYFLPNSTGIVKKDSFVYILPTKNSTIFFKLENDQKVEILERKHGFIKILGTQSDFIGWIKEESFGTN</sequence>
<reference evidence="2 3" key="1">
    <citation type="submission" date="2017-02" db="EMBL/GenBank/DDBJ databases">
        <title>Arcobacter caeni sp. nov, a new Arcobacter species isolated from reclaimed water.</title>
        <authorList>
            <person name="Figueras M.J."/>
            <person name="Perez-Cataluna A."/>
            <person name="Salas-Masso N."/>
        </authorList>
    </citation>
    <scope>NUCLEOTIDE SEQUENCE [LARGE SCALE GENOMIC DNA]</scope>
    <source>
        <strain evidence="2 3">RW17-10</strain>
    </source>
</reference>